<keyword evidence="14" id="KW-1185">Reference proteome</keyword>
<name>A0AAV3YPV8_9GAST</name>
<dbReference type="PANTHER" id="PTHR10519:SF20">
    <property type="entry name" value="G-PROTEIN COUPLED RECEPTOR 156-RELATED"/>
    <property type="match status" value="1"/>
</dbReference>
<evidence type="ECO:0000256" key="4">
    <source>
        <dbReference type="ARBA" id="ARBA00023040"/>
    </source>
</evidence>
<sequence>MTMNLQEVARLCNLTARASGKLPSLPLPSHLIVDQVHPSVHIAALVLGCISLALSIACMLFNLFSRNNRVVKMSSPRLNVVIACGGIVGSCACMMTSVDYFLIISSSIGHSVCQARASLLAVAFTLVFGPMVGKTWRVNQIFRLAGAKRVGTDFSTSLDVIPDSTGMLLVTDNRDLLTAVVGCTSQWSYLWTAAVFLYKAPFLVWGLREAWWTRGHILPAINDSACLAYSTLTTGSAILVYLFAVETFRKWPTVVGTCAVISIWLSVMVSIGFVFIPKVRTWRNTPKGERVRVSVSSVTNSMAFLQSFENIESELGQAHSEIDSLKTFIQQKELDMDKLQRLLSNAETSLAQIQLDHANVNIERTSPKLAGDRENLDRKLKTSSNALHVIDATCNSDKHEDNEADDEGKEGDDPQWSGPECPGSSSADEGGMTSEDVNSSLDNGGEFGLTSCCLHGKDCQGKAINDNDKEDGTCWYLPSDRGYAPAHLLANNRGRRHHHHHHHHPHRRRRRAGLSCPSGQGHSFRGRYSAPSAYNGIGHRAASSCGSSSVFTKGSSSKNATVNSNIYVHYMKRGGGIPVRRHSHGSIYSQQQHQQQHQLQHEQHQPRRLFDYTPVDRRLDMSAQHHLENRLEYLQPALSQFEYNTNDTVAGSRPNKRCSEHDSCSNSRPMSSKSKQRKRRRSSTPSVQSESSYTKLSKLRSDLNDAMAISRRLIGTWSVDSAPAGNDNGLAEINDSGKQMNTVKQRRTDNYRRQTVIGIQGIADSILESYSFQRTEDNHSFVYDCITPRRYTTSPSKSNKTSRSAVDNSTNIFSFNIDNSQEHVSNDFHAVEFGIRNTGKQFISSDNNLNKARTQSKHCSNSHTTTSFSSKLNIPPDSHTQWRSQSPSEIYDLPNNALKSGTARNYGIPNENVLSNINSMDNILRKLQDPGERQRSQIRVDEAESIVFLPPRNVSIQALLNQAHLHSAQSNGYQDTRLHTSQANGYHDTHLHTAHANNYRATHLHTAQSNGYQRSSDVDLHTSQASGFHGTHLHTAQAINLHTTEANNCQVDPFAETTASQRASTPCDASMRSGDRDLVLQTISGRSSQPQVQLLPHQRQAQLSPEALDRCGAARSSSNTLGQETSTHSMAFPQSREDVRPTGEFLHFQTRSGKDEAMKRVDSFA</sequence>
<keyword evidence="6 13" id="KW-0675">Receptor</keyword>
<evidence type="ECO:0000256" key="9">
    <source>
        <dbReference type="SAM" id="Coils"/>
    </source>
</evidence>
<accession>A0AAV3YPV8</accession>
<dbReference type="EMBL" id="BLXT01001405">
    <property type="protein sequence ID" value="GFN85320.1"/>
    <property type="molecule type" value="Genomic_DNA"/>
</dbReference>
<keyword evidence="2 11" id="KW-0812">Transmembrane</keyword>
<feature type="region of interest" description="Disordered" evidence="10">
    <location>
        <begin position="857"/>
        <end position="885"/>
    </location>
</feature>
<evidence type="ECO:0000256" key="8">
    <source>
        <dbReference type="ARBA" id="ARBA00023224"/>
    </source>
</evidence>
<evidence type="ECO:0000256" key="3">
    <source>
        <dbReference type="ARBA" id="ARBA00022989"/>
    </source>
</evidence>
<evidence type="ECO:0000259" key="12">
    <source>
        <dbReference type="Pfam" id="PF00003"/>
    </source>
</evidence>
<evidence type="ECO:0000313" key="14">
    <source>
        <dbReference type="Proteomes" id="UP000735302"/>
    </source>
</evidence>
<dbReference type="PRINTS" id="PR01176">
    <property type="entry name" value="GABABRECEPTR"/>
</dbReference>
<feature type="compositionally biased region" description="Basic residues" evidence="10">
    <location>
        <begin position="494"/>
        <end position="512"/>
    </location>
</feature>
<dbReference type="Pfam" id="PF00003">
    <property type="entry name" value="7tm_3"/>
    <property type="match status" value="1"/>
</dbReference>
<feature type="coiled-coil region" evidence="9">
    <location>
        <begin position="329"/>
        <end position="356"/>
    </location>
</feature>
<feature type="region of interest" description="Disordered" evidence="10">
    <location>
        <begin position="646"/>
        <end position="696"/>
    </location>
</feature>
<reference evidence="13 14" key="1">
    <citation type="journal article" date="2021" name="Elife">
        <title>Chloroplast acquisition without the gene transfer in kleptoplastic sea slugs, Plakobranchus ocellatus.</title>
        <authorList>
            <person name="Maeda T."/>
            <person name="Takahashi S."/>
            <person name="Yoshida T."/>
            <person name="Shimamura S."/>
            <person name="Takaki Y."/>
            <person name="Nagai Y."/>
            <person name="Toyoda A."/>
            <person name="Suzuki Y."/>
            <person name="Arimoto A."/>
            <person name="Ishii H."/>
            <person name="Satoh N."/>
            <person name="Nishiyama T."/>
            <person name="Hasebe M."/>
            <person name="Maruyama T."/>
            <person name="Minagawa J."/>
            <person name="Obokata J."/>
            <person name="Shigenobu S."/>
        </authorList>
    </citation>
    <scope>NUCLEOTIDE SEQUENCE [LARGE SCALE GENOMIC DNA]</scope>
</reference>
<evidence type="ECO:0000256" key="6">
    <source>
        <dbReference type="ARBA" id="ARBA00023170"/>
    </source>
</evidence>
<dbReference type="CDD" id="cd15047">
    <property type="entry name" value="7tmC_GABA-B-like"/>
    <property type="match status" value="1"/>
</dbReference>
<evidence type="ECO:0000256" key="11">
    <source>
        <dbReference type="SAM" id="Phobius"/>
    </source>
</evidence>
<feature type="transmembrane region" description="Helical" evidence="11">
    <location>
        <begin position="115"/>
        <end position="133"/>
    </location>
</feature>
<evidence type="ECO:0000256" key="5">
    <source>
        <dbReference type="ARBA" id="ARBA00023136"/>
    </source>
</evidence>
<comment type="subcellular location">
    <subcellularLocation>
        <location evidence="1">Membrane</location>
        <topology evidence="1">Multi-pass membrane protein</topology>
    </subcellularLocation>
</comment>
<feature type="region of interest" description="Disordered" evidence="10">
    <location>
        <begin position="391"/>
        <end position="441"/>
    </location>
</feature>
<feature type="domain" description="G-protein coupled receptors family 3 profile" evidence="12">
    <location>
        <begin position="37"/>
        <end position="278"/>
    </location>
</feature>
<feature type="region of interest" description="Disordered" evidence="10">
    <location>
        <begin position="576"/>
        <end position="607"/>
    </location>
</feature>
<keyword evidence="8" id="KW-0807">Transducer</keyword>
<dbReference type="PANTHER" id="PTHR10519">
    <property type="entry name" value="GABA-B RECEPTOR"/>
    <property type="match status" value="1"/>
</dbReference>
<evidence type="ECO:0000256" key="7">
    <source>
        <dbReference type="ARBA" id="ARBA00023180"/>
    </source>
</evidence>
<proteinExistence type="predicted"/>
<evidence type="ECO:0000256" key="1">
    <source>
        <dbReference type="ARBA" id="ARBA00004141"/>
    </source>
</evidence>
<evidence type="ECO:0000256" key="10">
    <source>
        <dbReference type="SAM" id="MobiDB-lite"/>
    </source>
</evidence>
<evidence type="ECO:0000313" key="13">
    <source>
        <dbReference type="EMBL" id="GFN85320.1"/>
    </source>
</evidence>
<dbReference type="Proteomes" id="UP000735302">
    <property type="component" value="Unassembled WGS sequence"/>
</dbReference>
<comment type="caution">
    <text evidence="13">The sequence shown here is derived from an EMBL/GenBank/DDBJ whole genome shotgun (WGS) entry which is preliminary data.</text>
</comment>
<organism evidence="13 14">
    <name type="scientific">Plakobranchus ocellatus</name>
    <dbReference type="NCBI Taxonomy" id="259542"/>
    <lineage>
        <taxon>Eukaryota</taxon>
        <taxon>Metazoa</taxon>
        <taxon>Spiralia</taxon>
        <taxon>Lophotrochozoa</taxon>
        <taxon>Mollusca</taxon>
        <taxon>Gastropoda</taxon>
        <taxon>Heterobranchia</taxon>
        <taxon>Euthyneura</taxon>
        <taxon>Panpulmonata</taxon>
        <taxon>Sacoglossa</taxon>
        <taxon>Placobranchoidea</taxon>
        <taxon>Plakobranchidae</taxon>
        <taxon>Plakobranchus</taxon>
    </lineage>
</organism>
<keyword evidence="4" id="KW-0297">G-protein coupled receptor</keyword>
<feature type="transmembrane region" description="Helical" evidence="11">
    <location>
        <begin position="227"/>
        <end position="244"/>
    </location>
</feature>
<dbReference type="AlphaFoldDB" id="A0AAV3YPV8"/>
<dbReference type="GO" id="GO:0038039">
    <property type="term" value="C:G protein-coupled receptor heterodimeric complex"/>
    <property type="evidence" value="ECO:0007669"/>
    <property type="project" value="TreeGrafter"/>
</dbReference>
<gene>
    <name evidence="13" type="ORF">PoB_001182600</name>
</gene>
<dbReference type="GO" id="GO:0007214">
    <property type="term" value="P:gamma-aminobutyric acid signaling pathway"/>
    <property type="evidence" value="ECO:0007669"/>
    <property type="project" value="TreeGrafter"/>
</dbReference>
<keyword evidence="9" id="KW-0175">Coiled coil</keyword>
<dbReference type="GO" id="GO:0004965">
    <property type="term" value="F:G protein-coupled GABA receptor activity"/>
    <property type="evidence" value="ECO:0007669"/>
    <property type="project" value="InterPro"/>
</dbReference>
<feature type="transmembrane region" description="Helical" evidence="11">
    <location>
        <begin position="251"/>
        <end position="276"/>
    </location>
</feature>
<feature type="transmembrane region" description="Helical" evidence="11">
    <location>
        <begin position="42"/>
        <end position="65"/>
    </location>
</feature>
<keyword evidence="7" id="KW-0325">Glycoprotein</keyword>
<dbReference type="InterPro" id="IPR002455">
    <property type="entry name" value="GPCR3_GABA-B"/>
</dbReference>
<keyword evidence="3 11" id="KW-1133">Transmembrane helix</keyword>
<evidence type="ECO:0000256" key="2">
    <source>
        <dbReference type="ARBA" id="ARBA00022692"/>
    </source>
</evidence>
<keyword evidence="5 11" id="KW-0472">Membrane</keyword>
<protein>
    <submittedName>
        <fullName evidence="13">Gamma-aminobutyric acid type b receptor subunit 2-like</fullName>
    </submittedName>
</protein>
<dbReference type="InterPro" id="IPR017978">
    <property type="entry name" value="GPCR_3_C"/>
</dbReference>
<feature type="transmembrane region" description="Helical" evidence="11">
    <location>
        <begin position="77"/>
        <end position="103"/>
    </location>
</feature>
<feature type="region of interest" description="Disordered" evidence="10">
    <location>
        <begin position="494"/>
        <end position="522"/>
    </location>
</feature>